<reference evidence="3 4" key="1">
    <citation type="submission" date="2018-10" db="EMBL/GenBank/DDBJ databases">
        <title>Genomic Encyclopedia of Archaeal and Bacterial Type Strains, Phase II (KMG-II): from individual species to whole genera.</title>
        <authorList>
            <person name="Goeker M."/>
        </authorList>
    </citation>
    <scope>NUCLEOTIDE SEQUENCE [LARGE SCALE GENOMIC DNA]</scope>
    <source>
        <strain evidence="3 4">DSM 14954</strain>
    </source>
</reference>
<name>A0A660LBE5_9ACTN</name>
<dbReference type="PANTHER" id="PTHR43048:SF3">
    <property type="entry name" value="METHYLMALONYL-COA EPIMERASE, MITOCHONDRIAL"/>
    <property type="match status" value="1"/>
</dbReference>
<organism evidence="3 4">
    <name type="scientific">Solirubrobacter pauli</name>
    <dbReference type="NCBI Taxonomy" id="166793"/>
    <lineage>
        <taxon>Bacteria</taxon>
        <taxon>Bacillati</taxon>
        <taxon>Actinomycetota</taxon>
        <taxon>Thermoleophilia</taxon>
        <taxon>Solirubrobacterales</taxon>
        <taxon>Solirubrobacteraceae</taxon>
        <taxon>Solirubrobacter</taxon>
    </lineage>
</organism>
<dbReference type="InterPro" id="IPR051785">
    <property type="entry name" value="MMCE/EMCE_epimerase"/>
</dbReference>
<dbReference type="GO" id="GO:0016829">
    <property type="term" value="F:lyase activity"/>
    <property type="evidence" value="ECO:0007669"/>
    <property type="project" value="UniProtKB-KW"/>
</dbReference>
<proteinExistence type="predicted"/>
<dbReference type="InterPro" id="IPR037523">
    <property type="entry name" value="VOC_core"/>
</dbReference>
<dbReference type="Gene3D" id="3.10.180.10">
    <property type="entry name" value="2,3-Dihydroxybiphenyl 1,2-Dioxygenase, domain 1"/>
    <property type="match status" value="1"/>
</dbReference>
<dbReference type="GO" id="GO:0046872">
    <property type="term" value="F:metal ion binding"/>
    <property type="evidence" value="ECO:0007669"/>
    <property type="project" value="UniProtKB-KW"/>
</dbReference>
<dbReference type="AlphaFoldDB" id="A0A660LBE5"/>
<feature type="domain" description="VOC" evidence="2">
    <location>
        <begin position="9"/>
        <end position="129"/>
    </location>
</feature>
<dbReference type="InterPro" id="IPR004360">
    <property type="entry name" value="Glyas_Fos-R_dOase_dom"/>
</dbReference>
<evidence type="ECO:0000259" key="2">
    <source>
        <dbReference type="PROSITE" id="PS51819"/>
    </source>
</evidence>
<dbReference type="PANTHER" id="PTHR43048">
    <property type="entry name" value="METHYLMALONYL-COA EPIMERASE"/>
    <property type="match status" value="1"/>
</dbReference>
<sequence>MVGTPVPDERVNVRYMVDDVETALAFYVQHFGFTESLNAAPAFADVVRGHLRLLLSGPTSSAGRPMPDGRTPAPGGWNRLHFIVEDLAAEVDRLRAAGVHFRNDIVRGPGGQQILLEDPSGNPIELFQPAAR</sequence>
<dbReference type="GO" id="GO:0051213">
    <property type="term" value="F:dioxygenase activity"/>
    <property type="evidence" value="ECO:0007669"/>
    <property type="project" value="UniProtKB-KW"/>
</dbReference>
<dbReference type="EMBL" id="RBIL01000001">
    <property type="protein sequence ID" value="RKQ91909.1"/>
    <property type="molecule type" value="Genomic_DNA"/>
</dbReference>
<evidence type="ECO:0000313" key="4">
    <source>
        <dbReference type="Proteomes" id="UP000278962"/>
    </source>
</evidence>
<keyword evidence="3" id="KW-0456">Lyase</keyword>
<dbReference type="PROSITE" id="PS51819">
    <property type="entry name" value="VOC"/>
    <property type="match status" value="1"/>
</dbReference>
<keyword evidence="3" id="KW-0560">Oxidoreductase</keyword>
<dbReference type="Pfam" id="PF00903">
    <property type="entry name" value="Glyoxalase"/>
    <property type="match status" value="1"/>
</dbReference>
<dbReference type="InterPro" id="IPR029068">
    <property type="entry name" value="Glyas_Bleomycin-R_OHBP_Dase"/>
</dbReference>
<comment type="caution">
    <text evidence="3">The sequence shown here is derived from an EMBL/GenBank/DDBJ whole genome shotgun (WGS) entry which is preliminary data.</text>
</comment>
<keyword evidence="1" id="KW-0479">Metal-binding</keyword>
<keyword evidence="3" id="KW-0223">Dioxygenase</keyword>
<protein>
    <submittedName>
        <fullName evidence="3">Catechol 2,3-dioxygenase-like lactoylglutathione lyase family enzyme</fullName>
    </submittedName>
</protein>
<dbReference type="Proteomes" id="UP000278962">
    <property type="component" value="Unassembled WGS sequence"/>
</dbReference>
<keyword evidence="4" id="KW-1185">Reference proteome</keyword>
<gene>
    <name evidence="3" type="ORF">C8N24_1743</name>
</gene>
<dbReference type="GO" id="GO:0004493">
    <property type="term" value="F:methylmalonyl-CoA epimerase activity"/>
    <property type="evidence" value="ECO:0007669"/>
    <property type="project" value="TreeGrafter"/>
</dbReference>
<dbReference type="CDD" id="cd06587">
    <property type="entry name" value="VOC"/>
    <property type="match status" value="1"/>
</dbReference>
<evidence type="ECO:0000313" key="3">
    <source>
        <dbReference type="EMBL" id="RKQ91909.1"/>
    </source>
</evidence>
<dbReference type="SUPFAM" id="SSF54593">
    <property type="entry name" value="Glyoxalase/Bleomycin resistance protein/Dihydroxybiphenyl dioxygenase"/>
    <property type="match status" value="1"/>
</dbReference>
<dbReference type="GO" id="GO:0046491">
    <property type="term" value="P:L-methylmalonyl-CoA metabolic process"/>
    <property type="evidence" value="ECO:0007669"/>
    <property type="project" value="TreeGrafter"/>
</dbReference>
<accession>A0A660LBE5</accession>
<evidence type="ECO:0000256" key="1">
    <source>
        <dbReference type="ARBA" id="ARBA00022723"/>
    </source>
</evidence>